<dbReference type="AlphaFoldDB" id="A0A9D2CNY2"/>
<name>A0A9D2CNY2_9LACO</name>
<gene>
    <name evidence="1" type="ORF">H9820_06140</name>
</gene>
<comment type="caution">
    <text evidence="1">The sequence shown here is derived from an EMBL/GenBank/DDBJ whole genome shotgun (WGS) entry which is preliminary data.</text>
</comment>
<accession>A0A9D2CNY2</accession>
<dbReference type="EMBL" id="DXCM01000036">
    <property type="protein sequence ID" value="HIY92508.1"/>
    <property type="molecule type" value="Genomic_DNA"/>
</dbReference>
<dbReference type="Proteomes" id="UP000824013">
    <property type="component" value="Unassembled WGS sequence"/>
</dbReference>
<organism evidence="1 2">
    <name type="scientific">Candidatus Companilactobacillus pullicola</name>
    <dbReference type="NCBI Taxonomy" id="2838523"/>
    <lineage>
        <taxon>Bacteria</taxon>
        <taxon>Bacillati</taxon>
        <taxon>Bacillota</taxon>
        <taxon>Bacilli</taxon>
        <taxon>Lactobacillales</taxon>
        <taxon>Lactobacillaceae</taxon>
        <taxon>Companilactobacillus</taxon>
    </lineage>
</organism>
<sequence length="188" mass="22077">MVKDQNTHFDIKLYGVMQTWRMIRKGNPNFIETFMEQPLAKLEGDPFMMSLTTDKMMTNVLHYNLPRFFKSCLGMANNVLKRKNATIKNYLQTIKNLKYVQYMLVFPGARKIDPNIGDGVIGGTLTFRDVKERQNIPEFRKFFDELLPKVINNLIAEIEEQIPNKVENSEELDKLFYNKVSQELIKPY</sequence>
<reference evidence="1" key="2">
    <citation type="submission" date="2021-04" db="EMBL/GenBank/DDBJ databases">
        <authorList>
            <person name="Gilroy R."/>
        </authorList>
    </citation>
    <scope>NUCLEOTIDE SEQUENCE</scope>
    <source>
        <strain evidence="1">3204</strain>
    </source>
</reference>
<evidence type="ECO:0000313" key="1">
    <source>
        <dbReference type="EMBL" id="HIY92508.1"/>
    </source>
</evidence>
<reference evidence="1" key="1">
    <citation type="journal article" date="2021" name="PeerJ">
        <title>Extensive microbial diversity within the chicken gut microbiome revealed by metagenomics and culture.</title>
        <authorList>
            <person name="Gilroy R."/>
            <person name="Ravi A."/>
            <person name="Getino M."/>
            <person name="Pursley I."/>
            <person name="Horton D.L."/>
            <person name="Alikhan N.F."/>
            <person name="Baker D."/>
            <person name="Gharbi K."/>
            <person name="Hall N."/>
            <person name="Watson M."/>
            <person name="Adriaenssens E.M."/>
            <person name="Foster-Nyarko E."/>
            <person name="Jarju S."/>
            <person name="Secka A."/>
            <person name="Antonio M."/>
            <person name="Oren A."/>
            <person name="Chaudhuri R.R."/>
            <person name="La Ragione R."/>
            <person name="Hildebrand F."/>
            <person name="Pallen M.J."/>
        </authorList>
    </citation>
    <scope>NUCLEOTIDE SEQUENCE</scope>
    <source>
        <strain evidence="1">3204</strain>
    </source>
</reference>
<evidence type="ECO:0000313" key="2">
    <source>
        <dbReference type="Proteomes" id="UP000824013"/>
    </source>
</evidence>
<proteinExistence type="predicted"/>
<protein>
    <submittedName>
        <fullName evidence="1">Uncharacterized protein</fullName>
    </submittedName>
</protein>